<dbReference type="SUPFAM" id="SSF55804">
    <property type="entry name" value="Phoshotransferase/anion transport protein"/>
    <property type="match status" value="1"/>
</dbReference>
<evidence type="ECO:0000313" key="2">
    <source>
        <dbReference type="EMBL" id="OYD17575.1"/>
    </source>
</evidence>
<evidence type="ECO:0000313" key="3">
    <source>
        <dbReference type="Proteomes" id="UP000215215"/>
    </source>
</evidence>
<organism evidence="2 3">
    <name type="scientific">candidate division WOR-3 bacterium JGI_Cruoil_03_44_89</name>
    <dbReference type="NCBI Taxonomy" id="1973748"/>
    <lineage>
        <taxon>Bacteria</taxon>
        <taxon>Bacteria division WOR-3</taxon>
    </lineage>
</organism>
<gene>
    <name evidence="2" type="ORF">CH333_00160</name>
</gene>
<dbReference type="PANTHER" id="PTHR47738">
    <property type="entry name" value="PTS SYSTEM FRUCTOSE-LIKE EIIA COMPONENT-RELATED"/>
    <property type="match status" value="1"/>
</dbReference>
<sequence length="148" mass="16547">MVNILDYLKEENIKIDLGARNKKEVIKGLLKSKSLDSKKILQGIMKREELESTGFGNGIAVPHARIDGIPSILILVGVSREGVEFDSLDGKPVNLVFLILAPKSETKLYIYILAKLIKILEKKKNIKELISTDTPQSFIEKLRSIEGM</sequence>
<dbReference type="Proteomes" id="UP000215215">
    <property type="component" value="Unassembled WGS sequence"/>
</dbReference>
<dbReference type="Pfam" id="PF00359">
    <property type="entry name" value="PTS_EIIA_2"/>
    <property type="match status" value="1"/>
</dbReference>
<dbReference type="CDD" id="cd00211">
    <property type="entry name" value="PTS_IIA_fru"/>
    <property type="match status" value="1"/>
</dbReference>
<comment type="caution">
    <text evidence="2">The sequence shown here is derived from an EMBL/GenBank/DDBJ whole genome shotgun (WGS) entry which is preliminary data.</text>
</comment>
<name>A0A235C1A4_UNCW3</name>
<dbReference type="Gene3D" id="3.40.930.10">
    <property type="entry name" value="Mannitol-specific EII, Chain A"/>
    <property type="match status" value="1"/>
</dbReference>
<dbReference type="PROSITE" id="PS00372">
    <property type="entry name" value="PTS_EIIA_TYPE_2_HIS"/>
    <property type="match status" value="1"/>
</dbReference>
<evidence type="ECO:0000259" key="1">
    <source>
        <dbReference type="PROSITE" id="PS51094"/>
    </source>
</evidence>
<dbReference type="InterPro" id="IPR051541">
    <property type="entry name" value="PTS_SugarTrans_NitroReg"/>
</dbReference>
<dbReference type="InterPro" id="IPR002178">
    <property type="entry name" value="PTS_EIIA_type-2_dom"/>
</dbReference>
<proteinExistence type="predicted"/>
<dbReference type="EMBL" id="NOZQ01000003">
    <property type="protein sequence ID" value="OYD17575.1"/>
    <property type="molecule type" value="Genomic_DNA"/>
</dbReference>
<dbReference type="PROSITE" id="PS51094">
    <property type="entry name" value="PTS_EIIA_TYPE_2"/>
    <property type="match status" value="1"/>
</dbReference>
<accession>A0A235C1A4</accession>
<dbReference type="InterPro" id="IPR016152">
    <property type="entry name" value="PTrfase/Anion_transptr"/>
</dbReference>
<protein>
    <recommendedName>
        <fullName evidence="1">PTS EIIA type-2 domain-containing protein</fullName>
    </recommendedName>
</protein>
<reference evidence="2 3" key="1">
    <citation type="submission" date="2017-07" db="EMBL/GenBank/DDBJ databases">
        <title>Recovery of genomes from metagenomes via a dereplication, aggregation, and scoring strategy.</title>
        <authorList>
            <person name="Sieber C.M."/>
            <person name="Probst A.J."/>
            <person name="Sharrar A."/>
            <person name="Thomas B.C."/>
            <person name="Hess M."/>
            <person name="Tringe S.G."/>
            <person name="Banfield J.F."/>
        </authorList>
    </citation>
    <scope>NUCLEOTIDE SEQUENCE [LARGE SCALE GENOMIC DNA]</scope>
    <source>
        <strain evidence="2">JGI_Cruoil_03_44_89</strain>
    </source>
</reference>
<dbReference type="AlphaFoldDB" id="A0A235C1A4"/>
<feature type="domain" description="PTS EIIA type-2" evidence="1">
    <location>
        <begin position="1"/>
        <end position="145"/>
    </location>
</feature>